<dbReference type="PANTHER" id="PTHR10782">
    <property type="entry name" value="ZINC FINGER MIZ DOMAIN-CONTAINING PROTEIN"/>
    <property type="match status" value="1"/>
</dbReference>
<dbReference type="SUPFAM" id="SSF68906">
    <property type="entry name" value="SAP domain"/>
    <property type="match status" value="1"/>
</dbReference>
<evidence type="ECO:0000256" key="6">
    <source>
        <dbReference type="ARBA" id="ARBA00022771"/>
    </source>
</evidence>
<dbReference type="Pfam" id="PF02891">
    <property type="entry name" value="zf-MIZ"/>
    <property type="match status" value="1"/>
</dbReference>
<evidence type="ECO:0000313" key="15">
    <source>
        <dbReference type="Proteomes" id="UP000007819"/>
    </source>
</evidence>
<dbReference type="GO" id="GO:0003712">
    <property type="term" value="F:transcription coregulator activity"/>
    <property type="evidence" value="ECO:0007669"/>
    <property type="project" value="TreeGrafter"/>
</dbReference>
<feature type="domain" description="SAP" evidence="11">
    <location>
        <begin position="11"/>
        <end position="45"/>
    </location>
</feature>
<dbReference type="PROSITE" id="PS51466">
    <property type="entry name" value="PINIT"/>
    <property type="match status" value="1"/>
</dbReference>
<dbReference type="GO" id="GO:0008270">
    <property type="term" value="F:zinc ion binding"/>
    <property type="evidence" value="ECO:0007669"/>
    <property type="project" value="UniProtKB-KW"/>
</dbReference>
<dbReference type="InterPro" id="IPR036361">
    <property type="entry name" value="SAP_dom_sf"/>
</dbReference>
<dbReference type="Gene3D" id="2.60.120.780">
    <property type="entry name" value="PINIT domain"/>
    <property type="match status" value="1"/>
</dbReference>
<dbReference type="Proteomes" id="UP000007819">
    <property type="component" value="Chromosome X"/>
</dbReference>
<comment type="pathway">
    <text evidence="2">Protein modification; protein sumoylation.</text>
</comment>
<evidence type="ECO:0000313" key="14">
    <source>
        <dbReference type="EnsemblMetazoa" id="XP_008186608.1"/>
    </source>
</evidence>
<dbReference type="GeneID" id="103310354"/>
<accession>A0A8R2B8L0</accession>
<dbReference type="InterPro" id="IPR023321">
    <property type="entry name" value="PINIT"/>
</dbReference>
<reference evidence="15" key="1">
    <citation type="submission" date="2010-06" db="EMBL/GenBank/DDBJ databases">
        <authorList>
            <person name="Jiang H."/>
            <person name="Abraham K."/>
            <person name="Ali S."/>
            <person name="Alsbrooks S.L."/>
            <person name="Anim B.N."/>
            <person name="Anosike U.S."/>
            <person name="Attaway T."/>
            <person name="Bandaranaike D.P."/>
            <person name="Battles P.K."/>
            <person name="Bell S.N."/>
            <person name="Bell A.V."/>
            <person name="Beltran B."/>
            <person name="Bickham C."/>
            <person name="Bustamante Y."/>
            <person name="Caleb T."/>
            <person name="Canada A."/>
            <person name="Cardenas V."/>
            <person name="Carter K."/>
            <person name="Chacko J."/>
            <person name="Chandrabose M.N."/>
            <person name="Chavez D."/>
            <person name="Chavez A."/>
            <person name="Chen L."/>
            <person name="Chu H.-S."/>
            <person name="Claassen K.J."/>
            <person name="Cockrell R."/>
            <person name="Collins M."/>
            <person name="Cooper J.A."/>
            <person name="Cree A."/>
            <person name="Curry S.M."/>
            <person name="Da Y."/>
            <person name="Dao M.D."/>
            <person name="Das B."/>
            <person name="Davila M.-L."/>
            <person name="Davy-Carroll L."/>
            <person name="Denson S."/>
            <person name="Dinh H."/>
            <person name="Ebong V.E."/>
            <person name="Edwards J.R."/>
            <person name="Egan A."/>
            <person name="El-Daye J."/>
            <person name="Escobedo L."/>
            <person name="Fernandez S."/>
            <person name="Fernando P.R."/>
            <person name="Flagg N."/>
            <person name="Forbes L.D."/>
            <person name="Fowler R.G."/>
            <person name="Fu Q."/>
            <person name="Gabisi R.A."/>
            <person name="Ganer J."/>
            <person name="Garbino Pronczuk A."/>
            <person name="Garcia R.M."/>
            <person name="Garner T."/>
            <person name="Garrett T.E."/>
            <person name="Gonzalez D.A."/>
            <person name="Hamid H."/>
            <person name="Hawkins E.S."/>
            <person name="Hirani K."/>
            <person name="Hogues M.E."/>
            <person name="Hollins B."/>
            <person name="Hsiao C.-H."/>
            <person name="Jabil R."/>
            <person name="James M.L."/>
            <person name="Jhangiani S.N."/>
            <person name="Johnson B."/>
            <person name="Johnson Q."/>
            <person name="Joshi V."/>
            <person name="Kalu J.B."/>
            <person name="Kam C."/>
            <person name="Kashfia A."/>
            <person name="Keebler J."/>
            <person name="Kisamo H."/>
            <person name="Kovar C.L."/>
            <person name="Lago L.A."/>
            <person name="Lai C.-Y."/>
            <person name="Laidlaw J."/>
            <person name="Lara F."/>
            <person name="Le T.-K."/>
            <person name="Lee S.L."/>
            <person name="Legall F.H."/>
            <person name="Lemon S.J."/>
            <person name="Lewis L.R."/>
            <person name="Li B."/>
            <person name="Liu Y."/>
            <person name="Liu Y.-S."/>
            <person name="Lopez J."/>
            <person name="Lozado R.J."/>
            <person name="Lu J."/>
            <person name="Madu R.C."/>
            <person name="Maheshwari M."/>
            <person name="Maheshwari R."/>
            <person name="Malloy K."/>
            <person name="Martinez E."/>
            <person name="Mathew T."/>
            <person name="Mercado I.C."/>
            <person name="Mercado C."/>
            <person name="Meyer B."/>
            <person name="Montgomery K."/>
            <person name="Morgan M.B."/>
            <person name="Munidasa M."/>
            <person name="Nazareth L.V."/>
            <person name="Nelson J."/>
            <person name="Ng B.M."/>
            <person name="Nguyen N.B."/>
            <person name="Nguyen P.Q."/>
            <person name="Nguyen T."/>
            <person name="Obregon M."/>
            <person name="Okwuonu G.O."/>
            <person name="Onwere C.G."/>
            <person name="Orozco G."/>
            <person name="Parra A."/>
            <person name="Patel S."/>
            <person name="Patil S."/>
            <person name="Perez A."/>
            <person name="Perez Y."/>
            <person name="Pham C."/>
            <person name="Primus E.L."/>
            <person name="Pu L.-L."/>
            <person name="Puazo M."/>
            <person name="Qin X."/>
            <person name="Quiroz J.B."/>
            <person name="Reese J."/>
            <person name="Richards S."/>
            <person name="Rives C.M."/>
            <person name="Robberts R."/>
            <person name="Ruiz S.J."/>
            <person name="Ruiz M.J."/>
            <person name="Santibanez J."/>
            <person name="Schneider B.W."/>
            <person name="Sisson I."/>
            <person name="Smith M."/>
            <person name="Sodergren E."/>
            <person name="Song X.-Z."/>
            <person name="Song B.B."/>
            <person name="Summersgill H."/>
            <person name="Thelus R."/>
            <person name="Thornton R.D."/>
            <person name="Trejos Z.Y."/>
            <person name="Usmani K."/>
            <person name="Vattathil S."/>
            <person name="Villasana D."/>
            <person name="Walker D.L."/>
            <person name="Wang S."/>
            <person name="Wang K."/>
            <person name="White C.S."/>
            <person name="Williams A.C."/>
            <person name="Williamson J."/>
            <person name="Wilson K."/>
            <person name="Woghiren I.O."/>
            <person name="Woodworth J.R."/>
            <person name="Worley K.C."/>
            <person name="Wright R.A."/>
            <person name="Wu W."/>
            <person name="Young L."/>
            <person name="Zhang L."/>
            <person name="Zhang J."/>
            <person name="Zhu Y."/>
            <person name="Muzny D.M."/>
            <person name="Weinstock G."/>
            <person name="Gibbs R.A."/>
        </authorList>
    </citation>
    <scope>NUCLEOTIDE SEQUENCE [LARGE SCALE GENOMIC DNA]</scope>
    <source>
        <strain evidence="15">LSR1</strain>
    </source>
</reference>
<dbReference type="Gene3D" id="3.30.40.10">
    <property type="entry name" value="Zinc/RING finger domain, C3HC4 (zinc finger)"/>
    <property type="match status" value="1"/>
</dbReference>
<reference evidence="14" key="2">
    <citation type="submission" date="2022-06" db="UniProtKB">
        <authorList>
            <consortium name="EnsemblMetazoa"/>
        </authorList>
    </citation>
    <scope>IDENTIFICATION</scope>
</reference>
<organism evidence="14 15">
    <name type="scientific">Acyrthosiphon pisum</name>
    <name type="common">Pea aphid</name>
    <dbReference type="NCBI Taxonomy" id="7029"/>
    <lineage>
        <taxon>Eukaryota</taxon>
        <taxon>Metazoa</taxon>
        <taxon>Ecdysozoa</taxon>
        <taxon>Arthropoda</taxon>
        <taxon>Hexapoda</taxon>
        <taxon>Insecta</taxon>
        <taxon>Pterygota</taxon>
        <taxon>Neoptera</taxon>
        <taxon>Paraneoptera</taxon>
        <taxon>Hemiptera</taxon>
        <taxon>Sternorrhyncha</taxon>
        <taxon>Aphidomorpha</taxon>
        <taxon>Aphidoidea</taxon>
        <taxon>Aphididae</taxon>
        <taxon>Macrosiphini</taxon>
        <taxon>Acyrthosiphon</taxon>
    </lineage>
</organism>
<dbReference type="RefSeq" id="XP_008186608.1">
    <property type="nucleotide sequence ID" value="XM_008188386.1"/>
</dbReference>
<dbReference type="GO" id="GO:0016925">
    <property type="term" value="P:protein sumoylation"/>
    <property type="evidence" value="ECO:0007669"/>
    <property type="project" value="TreeGrafter"/>
</dbReference>
<dbReference type="OrthoDB" id="10263264at2759"/>
<proteinExistence type="inferred from homology"/>
<dbReference type="GO" id="GO:0061665">
    <property type="term" value="F:SUMO ligase activity"/>
    <property type="evidence" value="ECO:0007669"/>
    <property type="project" value="TreeGrafter"/>
</dbReference>
<evidence type="ECO:0000256" key="2">
    <source>
        <dbReference type="ARBA" id="ARBA00004718"/>
    </source>
</evidence>
<protein>
    <submittedName>
        <fullName evidence="14">Uncharacterized protein</fullName>
    </submittedName>
</protein>
<dbReference type="GO" id="GO:0006357">
    <property type="term" value="P:regulation of transcription by RNA polymerase II"/>
    <property type="evidence" value="ECO:0007669"/>
    <property type="project" value="TreeGrafter"/>
</dbReference>
<dbReference type="InterPro" id="IPR038654">
    <property type="entry name" value="PINIT_sf"/>
</dbReference>
<evidence type="ECO:0000256" key="3">
    <source>
        <dbReference type="ARBA" id="ARBA00005383"/>
    </source>
</evidence>
<keyword evidence="9" id="KW-0539">Nucleus</keyword>
<dbReference type="KEGG" id="api:103310354"/>
<dbReference type="InterPro" id="IPR003034">
    <property type="entry name" value="SAP_dom"/>
</dbReference>
<dbReference type="PROSITE" id="PS51044">
    <property type="entry name" value="ZF_SP_RING"/>
    <property type="match status" value="1"/>
</dbReference>
<evidence type="ECO:0000259" key="11">
    <source>
        <dbReference type="PROSITE" id="PS50800"/>
    </source>
</evidence>
<keyword evidence="8" id="KW-0862">Zinc</keyword>
<evidence type="ECO:0000256" key="7">
    <source>
        <dbReference type="ARBA" id="ARBA00022786"/>
    </source>
</evidence>
<feature type="domain" description="SP-RING-type" evidence="12">
    <location>
        <begin position="398"/>
        <end position="485"/>
    </location>
</feature>
<dbReference type="InterPro" id="IPR013083">
    <property type="entry name" value="Znf_RING/FYVE/PHD"/>
</dbReference>
<dbReference type="InterPro" id="IPR004181">
    <property type="entry name" value="Znf_MIZ"/>
</dbReference>
<evidence type="ECO:0000259" key="12">
    <source>
        <dbReference type="PROSITE" id="PS51044"/>
    </source>
</evidence>
<sequence>MTAVHDYENMLASFRTIDLQTLLGSFGRSVAGQKSELKERALDLLRTRSPGFNHVEYLSNIHKTYLSMLTDMSNNNVIMNHSLLQTQQRQMMGQIQAPQQRIYQPVPQTPQRQMMGQIQAPQQRMYQPVPQYPPQPMLMARGGLLQVMPQIQRSIHNNFIGANTMANIQYMSGSYQPSGPRFIMTSNLSSSQQLNVVSQDPLGHDIQERTVENNFYTPSPETVAQIKFKKLTFYEVIDVVIKPTFLAGMDKRPLQNFPKAEAINIVTLNRDVSSGENVYPYQFQIRISELVEPMGNEVTDFMPLGLHIRLGGKPCLLPPKAESRPSPRPINCTQQVKLSPITPNMININWTDDGKKYVYSMYLVKRVTSEMLIQTLQDKGGRSSEETKKYIIEKLADVDPDLATTASYRFSLVCPLSKIRMKIPVKSIHCDHLQCFDARTFILMNEKRQTWVCPTCNKPCLYDDLQIDNYFLEVVSSPTLEDCSKEIELLADGTWIVYEEKKETKILDAQSSDCVNLDSDEEKSVEANIELNPETIKRQENENEIIFINLALSDDEEESSKE</sequence>
<dbReference type="Gene3D" id="1.10.720.30">
    <property type="entry name" value="SAP domain"/>
    <property type="match status" value="1"/>
</dbReference>
<dbReference type="PROSITE" id="PS50800">
    <property type="entry name" value="SAP"/>
    <property type="match status" value="1"/>
</dbReference>
<dbReference type="GO" id="GO:0000785">
    <property type="term" value="C:chromatin"/>
    <property type="evidence" value="ECO:0007669"/>
    <property type="project" value="TreeGrafter"/>
</dbReference>
<keyword evidence="7" id="KW-0833">Ubl conjugation pathway</keyword>
<evidence type="ECO:0000259" key="13">
    <source>
        <dbReference type="PROSITE" id="PS51466"/>
    </source>
</evidence>
<keyword evidence="6 10" id="KW-0863">Zinc-finger</keyword>
<dbReference type="CDD" id="cd16650">
    <property type="entry name" value="SP-RING_PIAS-like"/>
    <property type="match status" value="1"/>
</dbReference>
<keyword evidence="4" id="KW-0808">Transferase</keyword>
<evidence type="ECO:0000256" key="5">
    <source>
        <dbReference type="ARBA" id="ARBA00022723"/>
    </source>
</evidence>
<comment type="subcellular location">
    <subcellularLocation>
        <location evidence="1">Nucleus</location>
    </subcellularLocation>
</comment>
<dbReference type="AlphaFoldDB" id="A0A8R2B8L0"/>
<evidence type="ECO:0000256" key="8">
    <source>
        <dbReference type="ARBA" id="ARBA00022833"/>
    </source>
</evidence>
<name>A0A8R2B8L0_ACYPI</name>
<evidence type="ECO:0000256" key="4">
    <source>
        <dbReference type="ARBA" id="ARBA00022679"/>
    </source>
</evidence>
<keyword evidence="15" id="KW-1185">Reference proteome</keyword>
<dbReference type="GO" id="GO:0005634">
    <property type="term" value="C:nucleus"/>
    <property type="evidence" value="ECO:0007669"/>
    <property type="project" value="UniProtKB-SubCell"/>
</dbReference>
<keyword evidence="5" id="KW-0479">Metal-binding</keyword>
<comment type="similarity">
    <text evidence="3">Belongs to the PIAS family.</text>
</comment>
<dbReference type="SUPFAM" id="SSF57850">
    <property type="entry name" value="RING/U-box"/>
    <property type="match status" value="1"/>
</dbReference>
<dbReference type="Pfam" id="PF14324">
    <property type="entry name" value="PINIT"/>
    <property type="match status" value="1"/>
</dbReference>
<evidence type="ECO:0000256" key="10">
    <source>
        <dbReference type="PROSITE-ProRule" id="PRU00452"/>
    </source>
</evidence>
<dbReference type="EnsemblMetazoa" id="XM_008188386.1">
    <property type="protein sequence ID" value="XP_008186608.1"/>
    <property type="gene ID" value="LOC103310354"/>
</dbReference>
<dbReference type="PANTHER" id="PTHR10782:SF94">
    <property type="entry name" value="SUPPRESSOR OF VARIEGATION 2-10, ISOFORM I"/>
    <property type="match status" value="1"/>
</dbReference>
<evidence type="ECO:0000256" key="1">
    <source>
        <dbReference type="ARBA" id="ARBA00004123"/>
    </source>
</evidence>
<feature type="domain" description="PINIT" evidence="13">
    <location>
        <begin position="214"/>
        <end position="367"/>
    </location>
</feature>
<evidence type="ECO:0000256" key="9">
    <source>
        <dbReference type="ARBA" id="ARBA00023242"/>
    </source>
</evidence>